<keyword evidence="1" id="KW-0812">Transmembrane</keyword>
<reference evidence="2" key="1">
    <citation type="submission" date="2021-01" db="UniProtKB">
        <authorList>
            <consortium name="EnsemblMetazoa"/>
        </authorList>
    </citation>
    <scope>IDENTIFICATION</scope>
</reference>
<evidence type="ECO:0000313" key="3">
    <source>
        <dbReference type="Proteomes" id="UP000594260"/>
    </source>
</evidence>
<evidence type="ECO:0000313" key="2">
    <source>
        <dbReference type="EnsemblMetazoa" id="XP_022649739"/>
    </source>
</evidence>
<dbReference type="EnsemblMetazoa" id="XM_022794004">
    <property type="protein sequence ID" value="XP_022649739"/>
    <property type="gene ID" value="LOC111245527"/>
</dbReference>
<dbReference type="RefSeq" id="XP_022649739.1">
    <property type="nucleotide sequence ID" value="XM_022794004.1"/>
</dbReference>
<keyword evidence="1" id="KW-0472">Membrane</keyword>
<accession>A0A7M7JC41</accession>
<dbReference type="GeneID" id="111245527"/>
<keyword evidence="3" id="KW-1185">Reference proteome</keyword>
<sequence>MVSVFGRGTTSVSLTKNSSAICSQNFSNANSGKVHKFLNGTGSFETDTIPKESTDKVSDSIYTQFAHDTQCARPEFTKNPQPGIVPDSGSVTSNEFAATPLGKPPALQVTGLTTMLLCVLAVSITIVGLLVILALQAVPVHW</sequence>
<dbReference type="InParanoid" id="A0A7M7JC41"/>
<keyword evidence="1" id="KW-1133">Transmembrane helix</keyword>
<dbReference type="Proteomes" id="UP000594260">
    <property type="component" value="Unplaced"/>
</dbReference>
<evidence type="ECO:0000256" key="1">
    <source>
        <dbReference type="SAM" id="Phobius"/>
    </source>
</evidence>
<dbReference type="AlphaFoldDB" id="A0A7M7JC41"/>
<organism evidence="2 3">
    <name type="scientific">Varroa destructor</name>
    <name type="common">Honeybee mite</name>
    <dbReference type="NCBI Taxonomy" id="109461"/>
    <lineage>
        <taxon>Eukaryota</taxon>
        <taxon>Metazoa</taxon>
        <taxon>Ecdysozoa</taxon>
        <taxon>Arthropoda</taxon>
        <taxon>Chelicerata</taxon>
        <taxon>Arachnida</taxon>
        <taxon>Acari</taxon>
        <taxon>Parasitiformes</taxon>
        <taxon>Mesostigmata</taxon>
        <taxon>Gamasina</taxon>
        <taxon>Dermanyssoidea</taxon>
        <taxon>Varroidae</taxon>
        <taxon>Varroa</taxon>
    </lineage>
</organism>
<feature type="transmembrane region" description="Helical" evidence="1">
    <location>
        <begin position="116"/>
        <end position="138"/>
    </location>
</feature>
<name>A0A7M7JC41_VARDE</name>
<protein>
    <submittedName>
        <fullName evidence="2">Uncharacterized protein</fullName>
    </submittedName>
</protein>
<dbReference type="KEGG" id="vde:111245527"/>
<proteinExistence type="predicted"/>